<evidence type="ECO:0000313" key="13">
    <source>
        <dbReference type="EMBL" id="RJY09097.1"/>
    </source>
</evidence>
<gene>
    <name evidence="13" type="ORF">D6201_06740</name>
</gene>
<feature type="transmembrane region" description="Helical" evidence="9">
    <location>
        <begin position="24"/>
        <end position="44"/>
    </location>
</feature>
<dbReference type="Pfam" id="PF26002">
    <property type="entry name" value="Beta-barrel_AprE"/>
    <property type="match status" value="1"/>
</dbReference>
<accession>A0A419RTI2</accession>
<dbReference type="PANTHER" id="PTHR30386:SF17">
    <property type="entry name" value="ALKALINE PROTEASE SECRETION PROTEIN APRE"/>
    <property type="match status" value="1"/>
</dbReference>
<feature type="domain" description="AprE-like beta-barrel" evidence="12">
    <location>
        <begin position="332"/>
        <end position="419"/>
    </location>
</feature>
<keyword evidence="10" id="KW-0175">Coiled coil</keyword>
<dbReference type="PRINTS" id="PR01490">
    <property type="entry name" value="RTXTOXIND"/>
</dbReference>
<dbReference type="InterPro" id="IPR050739">
    <property type="entry name" value="MFP"/>
</dbReference>
<evidence type="ECO:0000256" key="7">
    <source>
        <dbReference type="ARBA" id="ARBA00022989"/>
    </source>
</evidence>
<name>A0A419RTI2_9SPHN</name>
<keyword evidence="8 9" id="KW-0472">Membrane</keyword>
<proteinExistence type="inferred from homology"/>
<evidence type="ECO:0000256" key="2">
    <source>
        <dbReference type="ARBA" id="ARBA00009477"/>
    </source>
</evidence>
<dbReference type="AlphaFoldDB" id="A0A419RTI2"/>
<keyword evidence="14" id="KW-1185">Reference proteome</keyword>
<protein>
    <recommendedName>
        <fullName evidence="9">Membrane fusion protein (MFP) family protein</fullName>
    </recommendedName>
</protein>
<dbReference type="EMBL" id="RAHX01000001">
    <property type="protein sequence ID" value="RJY09097.1"/>
    <property type="molecule type" value="Genomic_DNA"/>
</dbReference>
<evidence type="ECO:0000256" key="6">
    <source>
        <dbReference type="ARBA" id="ARBA00022692"/>
    </source>
</evidence>
<dbReference type="GO" id="GO:0015031">
    <property type="term" value="P:protein transport"/>
    <property type="evidence" value="ECO:0007669"/>
    <property type="project" value="InterPro"/>
</dbReference>
<dbReference type="Proteomes" id="UP000285232">
    <property type="component" value="Unassembled WGS sequence"/>
</dbReference>
<evidence type="ECO:0000256" key="4">
    <source>
        <dbReference type="ARBA" id="ARBA00022475"/>
    </source>
</evidence>
<dbReference type="InterPro" id="IPR058982">
    <property type="entry name" value="Beta-barrel_AprE"/>
</dbReference>
<dbReference type="NCBIfam" id="TIGR01843">
    <property type="entry name" value="type_I_hlyD"/>
    <property type="match status" value="1"/>
</dbReference>
<evidence type="ECO:0000256" key="3">
    <source>
        <dbReference type="ARBA" id="ARBA00022448"/>
    </source>
</evidence>
<sequence>MSHAGGDDEVIKFERARPLKDRTLRIALLACLCGIGGFLLWSALVPLDEGVTVSGYVVAEDERKVVQHLEGGIIKSVRVREGETVEAGDVLVELENVSASAGRNELQKELATMLATVDRLQALTLRTGTPTFASLASVDLDDQTKNLIRQEQMALFRQQNERQRQDVSVLRSRQQTLRTQIGGIPAQIAALSRSRASSMSELEHIRPLLAERLVTRQQVESLEREVARIDGELARLRAERARLGRESAEMNAQVGQSRASDVENLSSQLLEARRSVFALRERLDEASDVLDRTMIIAPQSGTILNLAFTTPGSVITPGEKVMEIVPTNQEVIAQVRVQPADRDSVFSGLPVEAQLSAYKSYEAPRLMGEVLSVSADLKDEPQTGLVYYDARLRLSARDDASFEELRVEPGMPVEAFIASGERRTFLSYMVEPIMATVRRGLSMN</sequence>
<dbReference type="PANTHER" id="PTHR30386">
    <property type="entry name" value="MEMBRANE FUSION SUBUNIT OF EMRAB-TOLC MULTIDRUG EFFLUX PUMP"/>
    <property type="match status" value="1"/>
</dbReference>
<keyword evidence="7 9" id="KW-1133">Transmembrane helix</keyword>
<evidence type="ECO:0000256" key="5">
    <source>
        <dbReference type="ARBA" id="ARBA00022519"/>
    </source>
</evidence>
<feature type="coiled-coil region" evidence="10">
    <location>
        <begin position="219"/>
        <end position="253"/>
    </location>
</feature>
<evidence type="ECO:0000256" key="9">
    <source>
        <dbReference type="RuleBase" id="RU365093"/>
    </source>
</evidence>
<comment type="subcellular location">
    <subcellularLocation>
        <location evidence="1 9">Cell inner membrane</location>
        <topology evidence="1 9">Single-pass membrane protein</topology>
    </subcellularLocation>
</comment>
<dbReference type="Pfam" id="PF25994">
    <property type="entry name" value="HH_AprE"/>
    <property type="match status" value="1"/>
</dbReference>
<dbReference type="Gene3D" id="2.40.50.100">
    <property type="match status" value="2"/>
</dbReference>
<evidence type="ECO:0000256" key="1">
    <source>
        <dbReference type="ARBA" id="ARBA00004377"/>
    </source>
</evidence>
<feature type="domain" description="AprE-like long alpha-helical hairpin" evidence="11">
    <location>
        <begin position="100"/>
        <end position="289"/>
    </location>
</feature>
<dbReference type="InterPro" id="IPR058781">
    <property type="entry name" value="HH_AprE-like"/>
</dbReference>
<keyword evidence="6 9" id="KW-0812">Transmembrane</keyword>
<keyword evidence="4 9" id="KW-1003">Cell membrane</keyword>
<organism evidence="13 14">
    <name type="scientific">Aurantiacibacter aquimixticola</name>
    <dbReference type="NCBI Taxonomy" id="1958945"/>
    <lineage>
        <taxon>Bacteria</taxon>
        <taxon>Pseudomonadati</taxon>
        <taxon>Pseudomonadota</taxon>
        <taxon>Alphaproteobacteria</taxon>
        <taxon>Sphingomonadales</taxon>
        <taxon>Erythrobacteraceae</taxon>
        <taxon>Aurantiacibacter</taxon>
    </lineage>
</organism>
<keyword evidence="3 9" id="KW-0813">Transport</keyword>
<evidence type="ECO:0000259" key="12">
    <source>
        <dbReference type="Pfam" id="PF26002"/>
    </source>
</evidence>
<evidence type="ECO:0000259" key="11">
    <source>
        <dbReference type="Pfam" id="PF25994"/>
    </source>
</evidence>
<dbReference type="Gene3D" id="2.40.30.170">
    <property type="match status" value="1"/>
</dbReference>
<evidence type="ECO:0000256" key="10">
    <source>
        <dbReference type="SAM" id="Coils"/>
    </source>
</evidence>
<comment type="similarity">
    <text evidence="2 9">Belongs to the membrane fusion protein (MFP) (TC 8.A.1) family.</text>
</comment>
<comment type="caution">
    <text evidence="13">The sequence shown here is derived from an EMBL/GenBank/DDBJ whole genome shotgun (WGS) entry which is preliminary data.</text>
</comment>
<dbReference type="Gene3D" id="1.10.287.470">
    <property type="entry name" value="Helix hairpin bin"/>
    <property type="match status" value="1"/>
</dbReference>
<dbReference type="GO" id="GO:0005886">
    <property type="term" value="C:plasma membrane"/>
    <property type="evidence" value="ECO:0007669"/>
    <property type="project" value="UniProtKB-SubCell"/>
</dbReference>
<dbReference type="InterPro" id="IPR010129">
    <property type="entry name" value="T1SS_HlyD"/>
</dbReference>
<reference evidence="13 14" key="1">
    <citation type="journal article" date="2017" name="Int. J. Syst. Evol. Microbiol.">
        <title>Erythrobacter aquimixticola sp. nov., isolated from the junction between the ocean and a freshwater spring.</title>
        <authorList>
            <person name="Park S."/>
            <person name="Jung Y.T."/>
            <person name="Choi S.J."/>
            <person name="Yoon J.H."/>
        </authorList>
    </citation>
    <scope>NUCLEOTIDE SEQUENCE [LARGE SCALE GENOMIC DNA]</scope>
    <source>
        <strain evidence="13 14">JSSK-14</strain>
    </source>
</reference>
<evidence type="ECO:0000256" key="8">
    <source>
        <dbReference type="ARBA" id="ARBA00023136"/>
    </source>
</evidence>
<evidence type="ECO:0000313" key="14">
    <source>
        <dbReference type="Proteomes" id="UP000285232"/>
    </source>
</evidence>
<keyword evidence="5 9" id="KW-0997">Cell inner membrane</keyword>
<dbReference type="OrthoDB" id="9810980at2"/>